<gene>
    <name evidence="1" type="ORF">III_06094</name>
</gene>
<comment type="caution">
    <text evidence="1">The sequence shown here is derived from an EMBL/GenBank/DDBJ whole genome shotgun (WGS) entry which is preliminary data.</text>
</comment>
<evidence type="ECO:0000313" key="2">
    <source>
        <dbReference type="Proteomes" id="UP000006976"/>
    </source>
</evidence>
<evidence type="ECO:0000313" key="1">
    <source>
        <dbReference type="EMBL" id="EJR28757.1"/>
    </source>
</evidence>
<protein>
    <submittedName>
        <fullName evidence="1">Uncharacterized protein</fullName>
    </submittedName>
</protein>
<proteinExistence type="predicted"/>
<dbReference type="RefSeq" id="WP_002170133.1">
    <property type="nucleotide sequence ID" value="NZ_JH792257.1"/>
</dbReference>
<dbReference type="Proteomes" id="UP000006976">
    <property type="component" value="Unassembled WGS sequence"/>
</dbReference>
<sequence>METSTHDDKLKSDYAKEYKSAFKKLIKFKDVKKRYNLFLEEENTNNVNSIKEHYQKFQDLLKKEFPSFEDYLTALDPTVDIDKPFQHADILWVFIDSYFIHKCIQQKIEEIKAFISEHKKKDTEKFESFIAAVREDDSNEAQKIQIQLSALQYTYNLEILTLTTELILITVEELRSNRKILNTHLTEKISSTHTNNIGDLENNLPDSKFFFITRSNEFNETFKQSYMSKKNALIADGWGVVPEVSVGNKGTGKLSVNLSNAQVFVDNELESIRKKMNPSQLKIVNFIEMRANKEKNIFLNLNIDDFFSLTEQKRRPEVVRSFIENVEIISKFTMRMPTKFNNQYKIIESNYLDFKGIIYADNDEATLSIRKGRKIVGVRVILEEWCKHTNENQVKYIPTEYWKLKKQNAIIFCDKLTQIMRISQYDNKRRKCVETNKHLYKVPVKTLVDMMESDFKTIESKGYSWLEKQLREAFDELENLGFTFNFNAYNFDSFEELISTNIEFTNEKLTQSYIESL</sequence>
<organism evidence="1 2">
    <name type="scientific">Bacillus mycoides</name>
    <dbReference type="NCBI Taxonomy" id="1405"/>
    <lineage>
        <taxon>Bacteria</taxon>
        <taxon>Bacillati</taxon>
        <taxon>Bacillota</taxon>
        <taxon>Bacilli</taxon>
        <taxon>Bacillales</taxon>
        <taxon>Bacillaceae</taxon>
        <taxon>Bacillus</taxon>
        <taxon>Bacillus cereus group</taxon>
    </lineage>
</organism>
<reference evidence="1 2" key="1">
    <citation type="submission" date="2012-04" db="EMBL/GenBank/DDBJ databases">
        <title>The Genome Sequence of Bacillus cereus VD078.</title>
        <authorList>
            <consortium name="The Broad Institute Genome Sequencing Platform"/>
            <consortium name="The Broad Institute Genome Sequencing Center for Infectious Disease"/>
            <person name="Feldgarden M."/>
            <person name="Van der Auwera G.A."/>
            <person name="Mahillon J."/>
            <person name="Duprez V."/>
            <person name="Timmery S."/>
            <person name="Mattelet C."/>
            <person name="Dierick K."/>
            <person name="Sun M."/>
            <person name="Yu Z."/>
            <person name="Zhu L."/>
            <person name="Hu X."/>
            <person name="Shank E.B."/>
            <person name="Swiecicka I."/>
            <person name="Hansen B.M."/>
            <person name="Andrup L."/>
            <person name="Young S.K."/>
            <person name="Zeng Q."/>
            <person name="Gargeya S."/>
            <person name="Fitzgerald M."/>
            <person name="Haas B."/>
            <person name="Abouelleil A."/>
            <person name="Alvarado L."/>
            <person name="Arachchi H.M."/>
            <person name="Berlin A."/>
            <person name="Chapman S.B."/>
            <person name="Goldberg J."/>
            <person name="Griggs A."/>
            <person name="Gujja S."/>
            <person name="Hansen M."/>
            <person name="Howarth C."/>
            <person name="Imamovic A."/>
            <person name="Larimer J."/>
            <person name="McCowen C."/>
            <person name="Montmayeur A."/>
            <person name="Murphy C."/>
            <person name="Neiman D."/>
            <person name="Pearson M."/>
            <person name="Priest M."/>
            <person name="Roberts A."/>
            <person name="Saif S."/>
            <person name="Shea T."/>
            <person name="Sisk P."/>
            <person name="Sykes S."/>
            <person name="Wortman J."/>
            <person name="Nusbaum C."/>
            <person name="Birren B."/>
        </authorList>
    </citation>
    <scope>NUCLEOTIDE SEQUENCE [LARGE SCALE GENOMIC DNA]</scope>
    <source>
        <strain evidence="1 2">VD078</strain>
    </source>
</reference>
<dbReference type="AlphaFoldDB" id="A0ABC9QV16"/>
<name>A0ABC9QV16_BACMY</name>
<accession>A0ABC9QV16</accession>
<dbReference type="EMBL" id="AHEV01000060">
    <property type="protein sequence ID" value="EJR28757.1"/>
    <property type="molecule type" value="Genomic_DNA"/>
</dbReference>